<keyword evidence="2" id="KW-0285">Flavoprotein</keyword>
<dbReference type="GO" id="GO:0005829">
    <property type="term" value="C:cytosol"/>
    <property type="evidence" value="ECO:0007669"/>
    <property type="project" value="TreeGrafter"/>
</dbReference>
<accession>A0A376FEB5</accession>
<dbReference type="EMBL" id="UFYI01000007">
    <property type="protein sequence ID" value="STD24329.1"/>
    <property type="molecule type" value="Genomic_DNA"/>
</dbReference>
<dbReference type="NCBIfam" id="NF006531">
    <property type="entry name" value="PRK09004.1"/>
    <property type="match status" value="1"/>
</dbReference>
<dbReference type="STRING" id="640513.Entas_4429"/>
<keyword evidence="4" id="KW-0249">Electron transport</keyword>
<dbReference type="GO" id="GO:0050660">
    <property type="term" value="F:flavin adenine dinucleotide binding"/>
    <property type="evidence" value="ECO:0007669"/>
    <property type="project" value="TreeGrafter"/>
</dbReference>
<dbReference type="InterPro" id="IPR001094">
    <property type="entry name" value="Flavdoxin-like"/>
</dbReference>
<dbReference type="PANTHER" id="PTHR19384">
    <property type="entry name" value="NITRIC OXIDE SYNTHASE-RELATED"/>
    <property type="match status" value="1"/>
</dbReference>
<gene>
    <name evidence="6" type="primary">mioC_2</name>
    <name evidence="6" type="ORF">NCTC12123_04358</name>
</gene>
<evidence type="ECO:0000256" key="2">
    <source>
        <dbReference type="ARBA" id="ARBA00022630"/>
    </source>
</evidence>
<keyword evidence="3" id="KW-0288">FMN</keyword>
<sequence>MADITLISGSTLGGAEYVAEHLAEKLEDAGFSTETLHGPLLEDLPTDGVWLLITSTHGAGDLPDNLQPLYDELLEQQPDLSNVRFGAVGIGSREYDTFCGAIEKVEAAVTSCGAKQLGETLKINILDHDIPEDPAEIWLAEWKNLLQKRLKIARTDVDNSG</sequence>
<evidence type="ECO:0000313" key="6">
    <source>
        <dbReference type="EMBL" id="STD24329.1"/>
    </source>
</evidence>
<organism evidence="6 7">
    <name type="scientific">Enterobacter asburiae</name>
    <dbReference type="NCBI Taxonomy" id="61645"/>
    <lineage>
        <taxon>Bacteria</taxon>
        <taxon>Pseudomonadati</taxon>
        <taxon>Pseudomonadota</taxon>
        <taxon>Gammaproteobacteria</taxon>
        <taxon>Enterobacterales</taxon>
        <taxon>Enterobacteriaceae</taxon>
        <taxon>Enterobacter</taxon>
        <taxon>Enterobacter cloacae complex</taxon>
    </lineage>
</organism>
<reference evidence="6 7" key="1">
    <citation type="submission" date="2018-06" db="EMBL/GenBank/DDBJ databases">
        <authorList>
            <consortium name="Pathogen Informatics"/>
            <person name="Doyle S."/>
        </authorList>
    </citation>
    <scope>NUCLEOTIDE SEQUENCE [LARGE SCALE GENOMIC DNA]</scope>
    <source>
        <strain evidence="6 7">NCTC12123</strain>
    </source>
</reference>
<proteinExistence type="predicted"/>
<dbReference type="PROSITE" id="PS50902">
    <property type="entry name" value="FLAVODOXIN_LIKE"/>
    <property type="match status" value="1"/>
</dbReference>
<feature type="domain" description="Flavodoxin-like" evidence="5">
    <location>
        <begin position="4"/>
        <end position="147"/>
    </location>
</feature>
<dbReference type="AlphaFoldDB" id="A0A376FEB5"/>
<dbReference type="PANTHER" id="PTHR19384:SF128">
    <property type="entry name" value="NADPH OXIDOREDUCTASE A"/>
    <property type="match status" value="1"/>
</dbReference>
<evidence type="ECO:0000256" key="1">
    <source>
        <dbReference type="ARBA" id="ARBA00001917"/>
    </source>
</evidence>
<dbReference type="InterPro" id="IPR008254">
    <property type="entry name" value="Flavodoxin/NO_synth"/>
</dbReference>
<dbReference type="SUPFAM" id="SSF52218">
    <property type="entry name" value="Flavoproteins"/>
    <property type="match status" value="1"/>
</dbReference>
<dbReference type="GO" id="GO:0010181">
    <property type="term" value="F:FMN binding"/>
    <property type="evidence" value="ECO:0007669"/>
    <property type="project" value="InterPro"/>
</dbReference>
<comment type="cofactor">
    <cofactor evidence="1">
        <name>FMN</name>
        <dbReference type="ChEBI" id="CHEBI:58210"/>
    </cofactor>
</comment>
<dbReference type="PRINTS" id="PR00369">
    <property type="entry name" value="FLAVODOXIN"/>
</dbReference>
<evidence type="ECO:0000256" key="4">
    <source>
        <dbReference type="ARBA" id="ARBA00022982"/>
    </source>
</evidence>
<keyword evidence="4" id="KW-0813">Transport</keyword>
<evidence type="ECO:0000256" key="3">
    <source>
        <dbReference type="ARBA" id="ARBA00022643"/>
    </source>
</evidence>
<dbReference type="InterPro" id="IPR029039">
    <property type="entry name" value="Flavoprotein-like_sf"/>
</dbReference>
<dbReference type="GO" id="GO:0016491">
    <property type="term" value="F:oxidoreductase activity"/>
    <property type="evidence" value="ECO:0007669"/>
    <property type="project" value="TreeGrafter"/>
</dbReference>
<evidence type="ECO:0000259" key="5">
    <source>
        <dbReference type="PROSITE" id="PS50902"/>
    </source>
</evidence>
<dbReference type="Pfam" id="PF00258">
    <property type="entry name" value="Flavodoxin_1"/>
    <property type="match status" value="1"/>
</dbReference>
<dbReference type="Gene3D" id="3.40.50.360">
    <property type="match status" value="1"/>
</dbReference>
<evidence type="ECO:0000313" key="7">
    <source>
        <dbReference type="Proteomes" id="UP000255163"/>
    </source>
</evidence>
<name>A0A376FEB5_ENTAS</name>
<protein>
    <submittedName>
        <fullName evidence="6">Protein mioC</fullName>
    </submittedName>
</protein>
<dbReference type="Proteomes" id="UP000255163">
    <property type="component" value="Unassembled WGS sequence"/>
</dbReference>